<dbReference type="PANTHER" id="PTHR48079:SF6">
    <property type="entry name" value="NAD(P)-BINDING DOMAIN-CONTAINING PROTEIN-RELATED"/>
    <property type="match status" value="1"/>
</dbReference>
<dbReference type="SUPFAM" id="SSF51735">
    <property type="entry name" value="NAD(P)-binding Rossmann-fold domains"/>
    <property type="match status" value="1"/>
</dbReference>
<dbReference type="RefSeq" id="WP_158466261.1">
    <property type="nucleotide sequence ID" value="NZ_QJUE01000002.1"/>
</dbReference>
<gene>
    <name evidence="2" type="ORF">DNJ73_03150</name>
</gene>
<dbReference type="Pfam" id="PF01370">
    <property type="entry name" value="Epimerase"/>
    <property type="match status" value="1"/>
</dbReference>
<evidence type="ECO:0000259" key="1">
    <source>
        <dbReference type="Pfam" id="PF01370"/>
    </source>
</evidence>
<dbReference type="Proteomes" id="UP000247807">
    <property type="component" value="Unassembled WGS sequence"/>
</dbReference>
<accession>A0A318R1H6</accession>
<dbReference type="GO" id="GO:0004029">
    <property type="term" value="F:aldehyde dehydrogenase (NAD+) activity"/>
    <property type="evidence" value="ECO:0007669"/>
    <property type="project" value="TreeGrafter"/>
</dbReference>
<proteinExistence type="predicted"/>
<comment type="caution">
    <text evidence="2">The sequence shown here is derived from an EMBL/GenBank/DDBJ whole genome shotgun (WGS) entry which is preliminary data.</text>
</comment>
<organism evidence="2 3">
    <name type="scientific">Prochlorococcus marinus XMU1408</name>
    <dbReference type="NCBI Taxonomy" id="2213228"/>
    <lineage>
        <taxon>Bacteria</taxon>
        <taxon>Bacillati</taxon>
        <taxon>Cyanobacteriota</taxon>
        <taxon>Cyanophyceae</taxon>
        <taxon>Synechococcales</taxon>
        <taxon>Prochlorococcaceae</taxon>
        <taxon>Prochlorococcus</taxon>
    </lineage>
</organism>
<dbReference type="InterPro" id="IPR036291">
    <property type="entry name" value="NAD(P)-bd_dom_sf"/>
</dbReference>
<dbReference type="AlphaFoldDB" id="A0A318R1H6"/>
<name>A0A318R1H6_PROMR</name>
<reference evidence="2 3" key="1">
    <citation type="journal article" date="2018" name="Appl. Environ. Microbiol.">
        <title>Genome rearrangement shapes Prochlorococcus ecological adaptation.</title>
        <authorList>
            <person name="Yan W."/>
            <person name="Wei S."/>
            <person name="Wang Q."/>
            <person name="Xiao X."/>
            <person name="Zeng Q."/>
            <person name="Jiao N."/>
            <person name="Zhang R."/>
        </authorList>
    </citation>
    <scope>NUCLEOTIDE SEQUENCE [LARGE SCALE GENOMIC DNA]</scope>
    <source>
        <strain evidence="2 3">XMU1408</strain>
    </source>
</reference>
<feature type="domain" description="NAD-dependent epimerase/dehydratase" evidence="1">
    <location>
        <begin position="6"/>
        <end position="221"/>
    </location>
</feature>
<evidence type="ECO:0000313" key="3">
    <source>
        <dbReference type="Proteomes" id="UP000247807"/>
    </source>
</evidence>
<dbReference type="EMBL" id="QJUE01000002">
    <property type="protein sequence ID" value="PYE02765.1"/>
    <property type="molecule type" value="Genomic_DNA"/>
</dbReference>
<dbReference type="PANTHER" id="PTHR48079">
    <property type="entry name" value="PROTEIN YEEZ"/>
    <property type="match status" value="1"/>
</dbReference>
<protein>
    <submittedName>
        <fullName evidence="2">NAD-dependent epimerase</fullName>
    </submittedName>
</protein>
<evidence type="ECO:0000313" key="2">
    <source>
        <dbReference type="EMBL" id="PYE02765.1"/>
    </source>
</evidence>
<dbReference type="InterPro" id="IPR051783">
    <property type="entry name" value="NAD(P)-dependent_oxidoreduct"/>
</dbReference>
<dbReference type="Gene3D" id="3.40.50.720">
    <property type="entry name" value="NAD(P)-binding Rossmann-like Domain"/>
    <property type="match status" value="1"/>
</dbReference>
<sequence length="328" mass="37642">MKKEIILITGASGCVGQYIVNWLIENSSSELFLWVRDPKKITSINLKNPRIKLLVGDLRETNKFKKEISEVNRVIHTATAWGDPKRAKEVNIDAVKNLLNLLNPSKIKQIIYFSTASVLDRNLNLLPEAFTYGTEYIQTKAQCLTELESHPLSKKIIAVFPTLVFGGRLDDQSIFPTSYLTEGLREALKWIWLARWIKVFSRFHFIHAADIAFICGHLVTSHFESTKPIKKNKIKKLVLGQPYISIDIAIQTLLEWKGMRKVPQIPLWNWLVELLSILLPIQITNWDKFSLRQRHFIHEPVTSPETFGGISYAKTLSQVLHNSGLHKH</sequence>
<dbReference type="InterPro" id="IPR001509">
    <property type="entry name" value="Epimerase_deHydtase"/>
</dbReference>
<dbReference type="OrthoDB" id="504638at2"/>
<dbReference type="GO" id="GO:0005737">
    <property type="term" value="C:cytoplasm"/>
    <property type="evidence" value="ECO:0007669"/>
    <property type="project" value="TreeGrafter"/>
</dbReference>